<proteinExistence type="predicted"/>
<dbReference type="Proteomes" id="UP000516361">
    <property type="component" value="Chromosome"/>
</dbReference>
<evidence type="ECO:0000313" key="1">
    <source>
        <dbReference type="EMBL" id="BBE31378.1"/>
    </source>
</evidence>
<dbReference type="InParanoid" id="A0A7G1G4E5"/>
<dbReference type="KEGG" id="ocy:OSSY52_15190"/>
<accession>A0A7G1G4E5</accession>
<evidence type="ECO:0000313" key="2">
    <source>
        <dbReference type="Proteomes" id="UP000516361"/>
    </source>
</evidence>
<dbReference type="EMBL" id="AP018712">
    <property type="protein sequence ID" value="BBE31378.1"/>
    <property type="molecule type" value="Genomic_DNA"/>
</dbReference>
<dbReference type="AlphaFoldDB" id="A0A7G1G4E5"/>
<protein>
    <submittedName>
        <fullName evidence="1">Uncharacterized protein</fullName>
    </submittedName>
</protein>
<reference evidence="1 2" key="1">
    <citation type="submission" date="2018-06" db="EMBL/GenBank/DDBJ databases">
        <title>Genome sequencing of Oceanotoga sp. sy52.</title>
        <authorList>
            <person name="Mori K."/>
        </authorList>
    </citation>
    <scope>NUCLEOTIDE SEQUENCE [LARGE SCALE GENOMIC DNA]</scope>
    <source>
        <strain evidence="2">sy52</strain>
    </source>
</reference>
<organism evidence="1 2">
    <name type="scientific">Tepiditoga spiralis</name>
    <dbReference type="NCBI Taxonomy" id="2108365"/>
    <lineage>
        <taxon>Bacteria</taxon>
        <taxon>Thermotogati</taxon>
        <taxon>Thermotogota</taxon>
        <taxon>Thermotogae</taxon>
        <taxon>Petrotogales</taxon>
        <taxon>Petrotogaceae</taxon>
        <taxon>Tepiditoga</taxon>
    </lineage>
</organism>
<gene>
    <name evidence="1" type="ORF">OSSY52_15190</name>
</gene>
<dbReference type="RefSeq" id="WP_190613876.1">
    <property type="nucleotide sequence ID" value="NZ_AP018712.1"/>
</dbReference>
<name>A0A7G1G4E5_9BACT</name>
<keyword evidence="2" id="KW-1185">Reference proteome</keyword>
<sequence length="64" mass="7537">MKETEVTVFVYKEEPFEVHISEEGLNYGINEKNIHKIYTGYEKPPKGIVVKFKMPDGSKKYIRE</sequence>